<gene>
    <name evidence="4 6" type="primary">nagB</name>
    <name evidence="6" type="ORF">H9716_05365</name>
</gene>
<organism evidence="6 7">
    <name type="scientific">Candidatus Enterocloster faecavium</name>
    <dbReference type="NCBI Taxonomy" id="2838560"/>
    <lineage>
        <taxon>Bacteria</taxon>
        <taxon>Bacillati</taxon>
        <taxon>Bacillota</taxon>
        <taxon>Clostridia</taxon>
        <taxon>Lachnospirales</taxon>
        <taxon>Lachnospiraceae</taxon>
        <taxon>Enterocloster</taxon>
    </lineage>
</organism>
<dbReference type="PANTHER" id="PTHR11280">
    <property type="entry name" value="GLUCOSAMINE-6-PHOSPHATE ISOMERASE"/>
    <property type="match status" value="1"/>
</dbReference>
<evidence type="ECO:0000256" key="1">
    <source>
        <dbReference type="ARBA" id="ARBA00000644"/>
    </source>
</evidence>
<name>A0A9D2L7A4_9FIRM</name>
<dbReference type="EC" id="3.5.99.6" evidence="4"/>
<protein>
    <recommendedName>
        <fullName evidence="4">Glucosamine-6-phosphate deaminase</fullName>
        <ecNumber evidence="4">3.5.99.6</ecNumber>
    </recommendedName>
    <alternativeName>
        <fullName evidence="4">GlcN6P deaminase</fullName>
        <shortName evidence="4">GNPDA</shortName>
    </alternativeName>
    <alternativeName>
        <fullName evidence="4">Glucosamine-6-phosphate isomerase</fullName>
    </alternativeName>
</protein>
<feature type="active site" description="For ring-opening step" evidence="4">
    <location>
        <position position="136"/>
    </location>
</feature>
<feature type="domain" description="Glucosamine/galactosamine-6-phosphate isomerase" evidence="5">
    <location>
        <begin position="14"/>
        <end position="224"/>
    </location>
</feature>
<dbReference type="AlphaFoldDB" id="A0A9D2L7A4"/>
<feature type="active site" description="Proton acceptor; for enolization step" evidence="4">
    <location>
        <position position="67"/>
    </location>
</feature>
<evidence type="ECO:0000256" key="2">
    <source>
        <dbReference type="ARBA" id="ARBA00022801"/>
    </source>
</evidence>
<comment type="catalytic activity">
    <reaction evidence="1 4">
        <text>alpha-D-glucosamine 6-phosphate + H2O = beta-D-fructose 6-phosphate + NH4(+)</text>
        <dbReference type="Rhea" id="RHEA:12172"/>
        <dbReference type="ChEBI" id="CHEBI:15377"/>
        <dbReference type="ChEBI" id="CHEBI:28938"/>
        <dbReference type="ChEBI" id="CHEBI:57634"/>
        <dbReference type="ChEBI" id="CHEBI:75989"/>
        <dbReference type="EC" id="3.5.99.6"/>
    </reaction>
</comment>
<dbReference type="PANTHER" id="PTHR11280:SF5">
    <property type="entry name" value="GLUCOSAMINE-6-PHOSPHATE ISOMERASE"/>
    <property type="match status" value="1"/>
</dbReference>
<comment type="pathway">
    <text evidence="4">Amino-sugar metabolism; N-acetylneuraminate degradation; D-fructose 6-phosphate from N-acetylneuraminate: step 5/5.</text>
</comment>
<dbReference type="InterPro" id="IPR006148">
    <property type="entry name" value="Glc/Gal-6P_isomerase"/>
</dbReference>
<feature type="active site" description="For ring-opening step" evidence="4">
    <location>
        <position position="143"/>
    </location>
</feature>
<evidence type="ECO:0000259" key="5">
    <source>
        <dbReference type="Pfam" id="PF01182"/>
    </source>
</evidence>
<feature type="active site" description="Proton acceptor; for ring-opening step" evidence="4">
    <location>
        <position position="138"/>
    </location>
</feature>
<dbReference type="GO" id="GO:0005737">
    <property type="term" value="C:cytoplasm"/>
    <property type="evidence" value="ECO:0007669"/>
    <property type="project" value="TreeGrafter"/>
</dbReference>
<dbReference type="HAMAP" id="MF_01241">
    <property type="entry name" value="GlcN6P_deamin"/>
    <property type="match status" value="1"/>
</dbReference>
<accession>A0A9D2L7A4</accession>
<dbReference type="GO" id="GO:0019262">
    <property type="term" value="P:N-acetylneuraminate catabolic process"/>
    <property type="evidence" value="ECO:0007669"/>
    <property type="project" value="UniProtKB-UniRule"/>
</dbReference>
<sequence length="241" mass="27350">MRIYETRDYRDMSRKAANVISAQMILKPDCVLGLATGSTPIGVYEQLVDWYQKGDLDFSQVKTVNLDEYRGLAPDHEQSYHYFMDRHLFSRVNINRSHIHIPDGMNEDWQEECGRYEQMIEELGGIDLQILGLGHNGHIGFNEPDFQFAPLTRRVDLTESTIEANRRFFSEGESVPRQAYTMGIKAIMSARKILLLVSGADKADILKKVMEGPITPQVPASILQLHPDVTVIADREALGKL</sequence>
<dbReference type="InterPro" id="IPR037171">
    <property type="entry name" value="NagB/RpiA_transferase-like"/>
</dbReference>
<proteinExistence type="inferred from homology"/>
<dbReference type="InterPro" id="IPR018321">
    <property type="entry name" value="Glucosamine6P_isomerase_CS"/>
</dbReference>
<evidence type="ECO:0000313" key="6">
    <source>
        <dbReference type="EMBL" id="HJB07278.1"/>
    </source>
</evidence>
<reference evidence="6" key="2">
    <citation type="submission" date="2021-04" db="EMBL/GenBank/DDBJ databases">
        <authorList>
            <person name="Gilroy R."/>
        </authorList>
    </citation>
    <scope>NUCLEOTIDE SEQUENCE</scope>
    <source>
        <strain evidence="6">CHK188-4685</strain>
    </source>
</reference>
<dbReference type="Proteomes" id="UP000886804">
    <property type="component" value="Unassembled WGS sequence"/>
</dbReference>
<dbReference type="GO" id="GO:0005975">
    <property type="term" value="P:carbohydrate metabolic process"/>
    <property type="evidence" value="ECO:0007669"/>
    <property type="project" value="InterPro"/>
</dbReference>
<keyword evidence="3 4" id="KW-0119">Carbohydrate metabolism</keyword>
<dbReference type="PROSITE" id="PS01161">
    <property type="entry name" value="GLC_GALNAC_ISOMERASE"/>
    <property type="match status" value="1"/>
</dbReference>
<dbReference type="FunFam" id="3.40.50.1360:FF:000003">
    <property type="entry name" value="Glucosamine-6-phosphate deaminase"/>
    <property type="match status" value="1"/>
</dbReference>
<keyword evidence="2 4" id="KW-0378">Hydrolase</keyword>
<dbReference type="CDD" id="cd01399">
    <property type="entry name" value="GlcN6P_deaminase"/>
    <property type="match status" value="1"/>
</dbReference>
<reference evidence="6" key="1">
    <citation type="journal article" date="2021" name="PeerJ">
        <title>Extensive microbial diversity within the chicken gut microbiome revealed by metagenomics and culture.</title>
        <authorList>
            <person name="Gilroy R."/>
            <person name="Ravi A."/>
            <person name="Getino M."/>
            <person name="Pursley I."/>
            <person name="Horton D.L."/>
            <person name="Alikhan N.F."/>
            <person name="Baker D."/>
            <person name="Gharbi K."/>
            <person name="Hall N."/>
            <person name="Watson M."/>
            <person name="Adriaenssens E.M."/>
            <person name="Foster-Nyarko E."/>
            <person name="Jarju S."/>
            <person name="Secka A."/>
            <person name="Antonio M."/>
            <person name="Oren A."/>
            <person name="Chaudhuri R.R."/>
            <person name="La Ragione R."/>
            <person name="Hildebrand F."/>
            <person name="Pallen M.J."/>
        </authorList>
    </citation>
    <scope>NUCLEOTIDE SEQUENCE</scope>
    <source>
        <strain evidence="6">CHK188-4685</strain>
    </source>
</reference>
<comment type="caution">
    <text evidence="4">Lacks conserved residue(s) required for the propagation of feature annotation.</text>
</comment>
<dbReference type="Pfam" id="PF01182">
    <property type="entry name" value="Glucosamine_iso"/>
    <property type="match status" value="1"/>
</dbReference>
<dbReference type="GO" id="GO:0042802">
    <property type="term" value="F:identical protein binding"/>
    <property type="evidence" value="ECO:0007669"/>
    <property type="project" value="TreeGrafter"/>
</dbReference>
<dbReference type="EMBL" id="DWYS01000063">
    <property type="protein sequence ID" value="HJB07278.1"/>
    <property type="molecule type" value="Genomic_DNA"/>
</dbReference>
<evidence type="ECO:0000256" key="4">
    <source>
        <dbReference type="HAMAP-Rule" id="MF_01241"/>
    </source>
</evidence>
<dbReference type="NCBIfam" id="TIGR00502">
    <property type="entry name" value="nagB"/>
    <property type="match status" value="1"/>
</dbReference>
<dbReference type="SUPFAM" id="SSF100950">
    <property type="entry name" value="NagB/RpiA/CoA transferase-like"/>
    <property type="match status" value="1"/>
</dbReference>
<evidence type="ECO:0000313" key="7">
    <source>
        <dbReference type="Proteomes" id="UP000886804"/>
    </source>
</evidence>
<dbReference type="GO" id="GO:0004342">
    <property type="term" value="F:glucosamine-6-phosphate deaminase activity"/>
    <property type="evidence" value="ECO:0007669"/>
    <property type="project" value="UniProtKB-UniRule"/>
</dbReference>
<dbReference type="InterPro" id="IPR004547">
    <property type="entry name" value="Glucosamine6P_isomerase"/>
</dbReference>
<dbReference type="GO" id="GO:0006046">
    <property type="term" value="P:N-acetylglucosamine catabolic process"/>
    <property type="evidence" value="ECO:0007669"/>
    <property type="project" value="UniProtKB-UniRule"/>
</dbReference>
<comment type="function">
    <text evidence="4">Catalyzes the reversible isomerization-deamination of glucosamine 6-phosphate (GlcN6P) to form fructose 6-phosphate (Fru6P) and ammonium ion.</text>
</comment>
<comment type="similarity">
    <text evidence="4">Belongs to the glucosamine/galactosamine-6-phosphate isomerase family. NagB subfamily.</text>
</comment>
<dbReference type="Gene3D" id="3.40.50.1360">
    <property type="match status" value="1"/>
</dbReference>
<evidence type="ECO:0000256" key="3">
    <source>
        <dbReference type="ARBA" id="ARBA00023277"/>
    </source>
</evidence>
<dbReference type="GO" id="GO:0006043">
    <property type="term" value="P:glucosamine catabolic process"/>
    <property type="evidence" value="ECO:0007669"/>
    <property type="project" value="TreeGrafter"/>
</dbReference>
<comment type="caution">
    <text evidence="6">The sequence shown here is derived from an EMBL/GenBank/DDBJ whole genome shotgun (WGS) entry which is preliminary data.</text>
</comment>